<evidence type="ECO:0000256" key="2">
    <source>
        <dbReference type="SAM" id="Phobius"/>
    </source>
</evidence>
<dbReference type="InterPro" id="IPR046231">
    <property type="entry name" value="DUF6264"/>
</dbReference>
<dbReference type="Proteomes" id="UP000289260">
    <property type="component" value="Chromosome"/>
</dbReference>
<dbReference type="AlphaFoldDB" id="A0A4P6KDS8"/>
<dbReference type="Pfam" id="PF19779">
    <property type="entry name" value="DUF6264"/>
    <property type="match status" value="1"/>
</dbReference>
<evidence type="ECO:0000313" key="4">
    <source>
        <dbReference type="Proteomes" id="UP000289260"/>
    </source>
</evidence>
<feature type="compositionally biased region" description="Pro residues" evidence="1">
    <location>
        <begin position="112"/>
        <end position="126"/>
    </location>
</feature>
<feature type="transmembrane region" description="Helical" evidence="2">
    <location>
        <begin position="134"/>
        <end position="155"/>
    </location>
</feature>
<keyword evidence="4" id="KW-1185">Reference proteome</keyword>
<protein>
    <submittedName>
        <fullName evidence="3">Uncharacterized protein</fullName>
    </submittedName>
</protein>
<proteinExistence type="predicted"/>
<keyword evidence="2" id="KW-0812">Transmembrane</keyword>
<dbReference type="OrthoDB" id="5125658at2"/>
<feature type="transmembrane region" description="Helical" evidence="2">
    <location>
        <begin position="212"/>
        <end position="233"/>
    </location>
</feature>
<organism evidence="3 4">
    <name type="scientific">Leucobacter triazinivorans</name>
    <dbReference type="NCBI Taxonomy" id="1784719"/>
    <lineage>
        <taxon>Bacteria</taxon>
        <taxon>Bacillati</taxon>
        <taxon>Actinomycetota</taxon>
        <taxon>Actinomycetes</taxon>
        <taxon>Micrococcales</taxon>
        <taxon>Microbacteriaceae</taxon>
        <taxon>Leucobacter</taxon>
    </lineage>
</organism>
<keyword evidence="2" id="KW-1133">Transmembrane helix</keyword>
<evidence type="ECO:0000313" key="3">
    <source>
        <dbReference type="EMBL" id="QBE48333.1"/>
    </source>
</evidence>
<accession>A0A4P6KDS8</accession>
<evidence type="ECO:0000256" key="1">
    <source>
        <dbReference type="SAM" id="MobiDB-lite"/>
    </source>
</evidence>
<keyword evidence="2" id="KW-0472">Membrane</keyword>
<name>A0A4P6KDS8_9MICO</name>
<gene>
    <name evidence="3" type="ORF">EVS81_05345</name>
</gene>
<feature type="compositionally biased region" description="Low complexity" evidence="1">
    <location>
        <begin position="45"/>
        <end position="73"/>
    </location>
</feature>
<sequence length="263" mass="26869">MSERPEPEQQPEQPGQPGQQPPARPAPAYGELAPEGWEWKPPADPASDAPAGVSAAAATGSPSPGSSPIAGVPHNLGAGGSAAAPNSTPASVPAAAQRGAGEPAPYRAAEPQPAPAPAPAPQPGAPKPRLADRVITIILLVIGAFGALNSAASFFSLESQLRLTANMIGIESPEVAPWVGTLGLVSGLAMLLLYAVTLIFSIQRMRARKIAFWVPLAAGAAAVIIALIIPMIAMGGAPEIMQQIENDPSGSIDRMMQYLQDPQ</sequence>
<feature type="region of interest" description="Disordered" evidence="1">
    <location>
        <begin position="1"/>
        <end position="127"/>
    </location>
</feature>
<dbReference type="EMBL" id="CP035806">
    <property type="protein sequence ID" value="QBE48333.1"/>
    <property type="molecule type" value="Genomic_DNA"/>
</dbReference>
<dbReference type="KEGG" id="ltr:EVS81_05345"/>
<dbReference type="RefSeq" id="WP_130109471.1">
    <property type="nucleotide sequence ID" value="NZ_CP035806.1"/>
</dbReference>
<feature type="transmembrane region" description="Helical" evidence="2">
    <location>
        <begin position="175"/>
        <end position="200"/>
    </location>
</feature>
<reference evidence="3 4" key="1">
    <citation type="submission" date="2019-02" db="EMBL/GenBank/DDBJ databases">
        <authorList>
            <person name="Sun L."/>
            <person name="Pan D."/>
            <person name="Wu X."/>
        </authorList>
    </citation>
    <scope>NUCLEOTIDE SEQUENCE [LARGE SCALE GENOMIC DNA]</scope>
    <source>
        <strain evidence="3 4">JW-1</strain>
    </source>
</reference>